<comment type="catalytic activity">
    <reaction evidence="1 6">
        <text>alpha,alpha-trehalose 6-phosphate + H2O = alpha,alpha-trehalose + phosphate</text>
        <dbReference type="Rhea" id="RHEA:23420"/>
        <dbReference type="ChEBI" id="CHEBI:15377"/>
        <dbReference type="ChEBI" id="CHEBI:16551"/>
        <dbReference type="ChEBI" id="CHEBI:43474"/>
        <dbReference type="ChEBI" id="CHEBI:58429"/>
        <dbReference type="EC" id="3.1.3.12"/>
    </reaction>
</comment>
<evidence type="ECO:0000313" key="7">
    <source>
        <dbReference type="EMBL" id="CCH78547.1"/>
    </source>
</evidence>
<dbReference type="NCBIfam" id="TIGR00685">
    <property type="entry name" value="T6PP"/>
    <property type="match status" value="1"/>
</dbReference>
<evidence type="ECO:0000256" key="1">
    <source>
        <dbReference type="ARBA" id="ARBA00000500"/>
    </source>
</evidence>
<dbReference type="RefSeq" id="WP_048549664.1">
    <property type="nucleotide sequence ID" value="NZ_HF570958.1"/>
</dbReference>
<comment type="pathway">
    <text evidence="2 6">Glycan biosynthesis; trehalose biosynthesis.</text>
</comment>
<keyword evidence="6" id="KW-0460">Magnesium</keyword>
<sequence length="266" mass="27136">MVPPGLTEALSEAAGLPRLVVSTDFDGVLAPIVQDPTTSRALPGTLDSLRALAAHEGVHVAVVSGRDLATLSGLTGIPTSGPITLVGSHGAESSRTPAHEGLTPSETAVLTRLQRQVRAIRHDAPGARVEYKPTAVVVHTRGLPQERAAAVTAAARALGRQPGVHVKKGKSVVELTVVPADKGSAVMDLAADVAADGVCYLGDDATDEDVFARLGPHDVGIKVGPGDTAARWRVDGPDDVAEVLHLLAAACSSRPSSSPQAPSSPS</sequence>
<dbReference type="EMBL" id="CAJB01000223">
    <property type="protein sequence ID" value="CCH78547.1"/>
    <property type="molecule type" value="Genomic_DNA"/>
</dbReference>
<evidence type="ECO:0000256" key="2">
    <source>
        <dbReference type="ARBA" id="ARBA00005199"/>
    </source>
</evidence>
<gene>
    <name evidence="7" type="ORF">BN12_30073</name>
</gene>
<dbReference type="InterPro" id="IPR044651">
    <property type="entry name" value="OTSB-like"/>
</dbReference>
<dbReference type="UniPathway" id="UPA00299"/>
<dbReference type="GO" id="GO:0004805">
    <property type="term" value="F:trehalose-phosphatase activity"/>
    <property type="evidence" value="ECO:0007669"/>
    <property type="project" value="UniProtKB-EC"/>
</dbReference>
<name>A0A077M099_9MICO</name>
<dbReference type="Pfam" id="PF02358">
    <property type="entry name" value="Trehalose_PPase"/>
    <property type="match status" value="1"/>
</dbReference>
<comment type="caution">
    <text evidence="7">The sequence shown here is derived from an EMBL/GenBank/DDBJ whole genome shotgun (WGS) entry which is preliminary data.</text>
</comment>
<protein>
    <recommendedName>
        <fullName evidence="6">Trehalose 6-phosphate phosphatase</fullName>
        <ecNumber evidence="6">3.1.3.12</ecNumber>
    </recommendedName>
</protein>
<reference evidence="7 8" key="1">
    <citation type="journal article" date="2013" name="ISME J.">
        <title>A metabolic model for members of the genus Tetrasphaera involved in enhanced biological phosphorus removal.</title>
        <authorList>
            <person name="Kristiansen R."/>
            <person name="Nguyen H.T.T."/>
            <person name="Saunders A.M."/>
            <person name="Nielsen J.L."/>
            <person name="Wimmer R."/>
            <person name="Le V.Q."/>
            <person name="McIlroy S.J."/>
            <person name="Petrovski S."/>
            <person name="Seviour R.J."/>
            <person name="Calteau A."/>
            <person name="Nielsen K.L."/>
            <person name="Nielsen P.H."/>
        </authorList>
    </citation>
    <scope>NUCLEOTIDE SEQUENCE [LARGE SCALE GENOMIC DNA]</scope>
    <source>
        <strain evidence="7 8">T1-X7</strain>
    </source>
</reference>
<dbReference type="InterPro" id="IPR023214">
    <property type="entry name" value="HAD_sf"/>
</dbReference>
<dbReference type="Gene3D" id="3.40.50.1000">
    <property type="entry name" value="HAD superfamily/HAD-like"/>
    <property type="match status" value="1"/>
</dbReference>
<dbReference type="NCBIfam" id="TIGR01484">
    <property type="entry name" value="HAD-SF-IIB"/>
    <property type="match status" value="1"/>
</dbReference>
<comment type="cofactor">
    <cofactor evidence="6">
        <name>Mg(2+)</name>
        <dbReference type="ChEBI" id="CHEBI:18420"/>
    </cofactor>
</comment>
<dbReference type="Proteomes" id="UP000035721">
    <property type="component" value="Unassembled WGS sequence"/>
</dbReference>
<organism evidence="7 8">
    <name type="scientific">Nostocoides japonicum T1-X7</name>
    <dbReference type="NCBI Taxonomy" id="1194083"/>
    <lineage>
        <taxon>Bacteria</taxon>
        <taxon>Bacillati</taxon>
        <taxon>Actinomycetota</taxon>
        <taxon>Actinomycetes</taxon>
        <taxon>Micrococcales</taxon>
        <taxon>Intrasporangiaceae</taxon>
        <taxon>Nostocoides</taxon>
    </lineage>
</organism>
<comment type="similarity">
    <text evidence="3 6">Belongs to the trehalose phosphatase family.</text>
</comment>
<dbReference type="PANTHER" id="PTHR43768">
    <property type="entry name" value="TREHALOSE 6-PHOSPHATE PHOSPHATASE"/>
    <property type="match status" value="1"/>
</dbReference>
<comment type="function">
    <text evidence="5 6">Removes the phosphate from trehalose 6-phosphate to produce free trehalose.</text>
</comment>
<proteinExistence type="inferred from homology"/>
<evidence type="ECO:0000256" key="4">
    <source>
        <dbReference type="ARBA" id="ARBA00022801"/>
    </source>
</evidence>
<dbReference type="InterPro" id="IPR006379">
    <property type="entry name" value="HAD-SF_hydro_IIB"/>
</dbReference>
<dbReference type="GO" id="GO:0005992">
    <property type="term" value="P:trehalose biosynthetic process"/>
    <property type="evidence" value="ECO:0007669"/>
    <property type="project" value="UniProtKB-UniPathway"/>
</dbReference>
<dbReference type="EC" id="3.1.3.12" evidence="6"/>
<evidence type="ECO:0000256" key="3">
    <source>
        <dbReference type="ARBA" id="ARBA00008770"/>
    </source>
</evidence>
<evidence type="ECO:0000313" key="8">
    <source>
        <dbReference type="Proteomes" id="UP000035721"/>
    </source>
</evidence>
<dbReference type="InterPro" id="IPR003337">
    <property type="entry name" value="Trehalose_PPase"/>
</dbReference>
<dbReference type="GO" id="GO:0046872">
    <property type="term" value="F:metal ion binding"/>
    <property type="evidence" value="ECO:0007669"/>
    <property type="project" value="UniProtKB-KW"/>
</dbReference>
<dbReference type="SUPFAM" id="SSF56784">
    <property type="entry name" value="HAD-like"/>
    <property type="match status" value="1"/>
</dbReference>
<dbReference type="PANTHER" id="PTHR43768:SF3">
    <property type="entry name" value="TREHALOSE 6-PHOSPHATE PHOSPHATASE"/>
    <property type="match status" value="1"/>
</dbReference>
<dbReference type="InterPro" id="IPR036412">
    <property type="entry name" value="HAD-like_sf"/>
</dbReference>
<dbReference type="Gene3D" id="3.30.70.1020">
    <property type="entry name" value="Trehalose-6-phosphate phosphatase related protein, domain 2"/>
    <property type="match status" value="1"/>
</dbReference>
<accession>A0A077M099</accession>
<keyword evidence="6" id="KW-0479">Metal-binding</keyword>
<dbReference type="STRING" id="1194083.BN12_30073"/>
<keyword evidence="4 6" id="KW-0378">Hydrolase</keyword>
<keyword evidence="8" id="KW-1185">Reference proteome</keyword>
<dbReference type="AlphaFoldDB" id="A0A077M099"/>
<dbReference type="OrthoDB" id="9816160at2"/>
<evidence type="ECO:0000256" key="6">
    <source>
        <dbReference type="RuleBase" id="RU361117"/>
    </source>
</evidence>
<evidence type="ECO:0000256" key="5">
    <source>
        <dbReference type="ARBA" id="ARBA00024179"/>
    </source>
</evidence>